<evidence type="ECO:0000256" key="18">
    <source>
        <dbReference type="ARBA" id="ARBA00063032"/>
    </source>
</evidence>
<comment type="subcellular location">
    <subcellularLocation>
        <location evidence="1">Cytoplasm</location>
        <location evidence="1">Cytoskeleton</location>
        <location evidence="1">Cilium axoneme</location>
    </subcellularLocation>
</comment>
<evidence type="ECO:0000256" key="20">
    <source>
        <dbReference type="SAM" id="Coils"/>
    </source>
</evidence>
<dbReference type="Gene3D" id="3.40.50.300">
    <property type="entry name" value="P-loop containing nucleotide triphosphate hydrolases"/>
    <property type="match status" value="5"/>
</dbReference>
<evidence type="ECO:0000256" key="6">
    <source>
        <dbReference type="ARBA" id="ARBA00022701"/>
    </source>
</evidence>
<dbReference type="Pfam" id="PF17852">
    <property type="entry name" value="Dynein_AAA_lid"/>
    <property type="match status" value="1"/>
</dbReference>
<dbReference type="Pfam" id="PF12775">
    <property type="entry name" value="AAA_7"/>
    <property type="match status" value="1"/>
</dbReference>
<dbReference type="OMA" id="VGEAMYG"/>
<dbReference type="FunFam" id="3.40.50.300:FF:000063">
    <property type="entry name" value="dynein heavy chain 6, axonemal"/>
    <property type="match status" value="1"/>
</dbReference>
<keyword evidence="24" id="KW-1185">Reference proteome</keyword>
<dbReference type="InterPro" id="IPR043157">
    <property type="entry name" value="Dynein_AAA1S"/>
</dbReference>
<dbReference type="FunFam" id="3.40.50.300:FF:002141">
    <property type="entry name" value="Dynein heavy chain"/>
    <property type="match status" value="1"/>
</dbReference>
<dbReference type="InterPro" id="IPR027417">
    <property type="entry name" value="P-loop_NTPase"/>
</dbReference>
<dbReference type="InterPro" id="IPR024743">
    <property type="entry name" value="Dynein_HC_stalk"/>
</dbReference>
<dbReference type="InterPro" id="IPR035706">
    <property type="entry name" value="AAA_9"/>
</dbReference>
<keyword evidence="13" id="KW-0505">Motor protein</keyword>
<evidence type="ECO:0000256" key="17">
    <source>
        <dbReference type="ARBA" id="ARBA00054075"/>
    </source>
</evidence>
<dbReference type="Pfam" id="PF18199">
    <property type="entry name" value="Dynein_C"/>
    <property type="match status" value="1"/>
</dbReference>
<dbReference type="STRING" id="684364.F4P3U0"/>
<keyword evidence="10" id="KW-0243">Dynein</keyword>
<feature type="domain" description="AAA+ ATPase" evidence="22">
    <location>
        <begin position="2072"/>
        <end position="2208"/>
    </location>
</feature>
<dbReference type="Gene3D" id="1.20.920.20">
    <property type="match status" value="1"/>
</dbReference>
<dbReference type="GO" id="GO:0036156">
    <property type="term" value="C:inner dynein arm"/>
    <property type="evidence" value="ECO:0007669"/>
    <property type="project" value="UniProtKB-ARBA"/>
</dbReference>
<dbReference type="InterPro" id="IPR035699">
    <property type="entry name" value="AAA_6"/>
</dbReference>
<evidence type="ECO:0000256" key="1">
    <source>
        <dbReference type="ARBA" id="ARBA00004430"/>
    </source>
</evidence>
<dbReference type="Pfam" id="PF18198">
    <property type="entry name" value="AAA_lid_11"/>
    <property type="match status" value="1"/>
</dbReference>
<comment type="subunit">
    <text evidence="3">Consists of at least two heavy chains and a number of intermediate and light chains.</text>
</comment>
<dbReference type="InParanoid" id="F4P3U0"/>
<evidence type="ECO:0000259" key="22">
    <source>
        <dbReference type="SMART" id="SM00382"/>
    </source>
</evidence>
<dbReference type="GO" id="GO:0097729">
    <property type="term" value="C:9+2 motile cilium"/>
    <property type="evidence" value="ECO:0000318"/>
    <property type="project" value="GO_Central"/>
</dbReference>
<evidence type="ECO:0000256" key="16">
    <source>
        <dbReference type="ARBA" id="ARBA00033439"/>
    </source>
</evidence>
<proteinExistence type="inferred from homology"/>
<dbReference type="InterPro" id="IPR042219">
    <property type="entry name" value="AAA_lid_11_sf"/>
</dbReference>
<evidence type="ECO:0000256" key="12">
    <source>
        <dbReference type="ARBA" id="ARBA00023069"/>
    </source>
</evidence>
<name>F4P3U0_BATDJ</name>
<dbReference type="FunFam" id="1.20.58.1120:FF:000008">
    <property type="entry name" value="Dynein heavy chain 10, axonemal"/>
    <property type="match status" value="1"/>
</dbReference>
<dbReference type="Pfam" id="PF12774">
    <property type="entry name" value="AAA_6"/>
    <property type="match status" value="1"/>
</dbReference>
<dbReference type="Pfam" id="PF03028">
    <property type="entry name" value="Dynein_heavy"/>
    <property type="match status" value="1"/>
</dbReference>
<dbReference type="PANTHER" id="PTHR22878">
    <property type="entry name" value="DYNEIN HEAVY CHAIN 6, AXONEMAL-LIKE-RELATED"/>
    <property type="match status" value="1"/>
</dbReference>
<dbReference type="FunFam" id="3.40.50.300:FF:000153">
    <property type="entry name" value="Dynein axonemal heavy chain 1"/>
    <property type="match status" value="1"/>
</dbReference>
<dbReference type="GO" id="GO:0005874">
    <property type="term" value="C:microtubule"/>
    <property type="evidence" value="ECO:0007669"/>
    <property type="project" value="UniProtKB-KW"/>
</dbReference>
<organism evidence="23 24">
    <name type="scientific">Batrachochytrium dendrobatidis (strain JAM81 / FGSC 10211)</name>
    <name type="common">Frog chytrid fungus</name>
    <dbReference type="NCBI Taxonomy" id="684364"/>
    <lineage>
        <taxon>Eukaryota</taxon>
        <taxon>Fungi</taxon>
        <taxon>Fungi incertae sedis</taxon>
        <taxon>Chytridiomycota</taxon>
        <taxon>Chytridiomycota incertae sedis</taxon>
        <taxon>Chytridiomycetes</taxon>
        <taxon>Rhizophydiales</taxon>
        <taxon>Rhizophydiales incertae sedis</taxon>
        <taxon>Batrachochytrium</taxon>
    </lineage>
</organism>
<dbReference type="FunFam" id="3.20.180.20:FF:000001">
    <property type="entry name" value="Dynein axonemal heavy chain 5"/>
    <property type="match status" value="1"/>
</dbReference>
<dbReference type="Gene3D" id="1.20.58.1120">
    <property type="match status" value="1"/>
</dbReference>
<dbReference type="FunFam" id="1.10.8.710:FF:000002">
    <property type="entry name" value="dynein heavy chain 17, axonemal"/>
    <property type="match status" value="1"/>
</dbReference>
<dbReference type="Gene3D" id="1.10.8.710">
    <property type="match status" value="1"/>
</dbReference>
<keyword evidence="8" id="KW-0547">Nucleotide-binding</keyword>
<dbReference type="FunFam" id="3.10.490.20:FF:000006">
    <property type="entry name" value="Dynein axonemal heavy chain 10"/>
    <property type="match status" value="1"/>
</dbReference>
<dbReference type="OrthoDB" id="447173at2759"/>
<keyword evidence="11 20" id="KW-0175">Coiled coil</keyword>
<dbReference type="FunFam" id="1.10.8.1220:FF:000001">
    <property type="entry name" value="Dynein axonemal heavy chain 5"/>
    <property type="match status" value="1"/>
</dbReference>
<evidence type="ECO:0000256" key="10">
    <source>
        <dbReference type="ARBA" id="ARBA00023017"/>
    </source>
</evidence>
<dbReference type="GO" id="GO:0060294">
    <property type="term" value="P:cilium movement involved in cell motility"/>
    <property type="evidence" value="ECO:0000318"/>
    <property type="project" value="GO_Central"/>
</dbReference>
<comment type="subunit">
    <text evidence="18">The I1 inner arm complex (also known as the f dynein complex) is a two-headed isoform composed of two heavy chains (1-alpha and 1-beta), three intermediate chains and three light chains. I1 occupies a specific position proximal to the first radial spoke and repeats every 96 nm along the length of the axoneme.</text>
</comment>
<dbReference type="FunFam" id="1.20.920.30:FF:000007">
    <property type="entry name" value="Dynein axonemal heavy chain 10"/>
    <property type="match status" value="1"/>
</dbReference>
<dbReference type="FunFam" id="3.40.50.300:FF:000049">
    <property type="entry name" value="Dynein, axonemal, heavy chain 5"/>
    <property type="match status" value="1"/>
</dbReference>
<keyword evidence="14" id="KW-0206">Cytoskeleton</keyword>
<dbReference type="InterPro" id="IPR042228">
    <property type="entry name" value="Dynein_linker_3"/>
</dbReference>
<accession>F4P3U0</accession>
<dbReference type="InterPro" id="IPR024317">
    <property type="entry name" value="Dynein_heavy_chain_D4_dom"/>
</dbReference>
<dbReference type="FunFam" id="1.10.8.720:FF:000005">
    <property type="entry name" value="Dynein axonemal heavy chain 10"/>
    <property type="match status" value="1"/>
</dbReference>
<dbReference type="GO" id="GO:0008017">
    <property type="term" value="F:microtubule binding"/>
    <property type="evidence" value="ECO:0007669"/>
    <property type="project" value="UniProtKB-ARBA"/>
</dbReference>
<feature type="compositionally biased region" description="Polar residues" evidence="21">
    <location>
        <begin position="219"/>
        <end position="236"/>
    </location>
</feature>
<dbReference type="HOGENOM" id="CLU_000038_9_0_1"/>
<dbReference type="InterPro" id="IPR013602">
    <property type="entry name" value="Dynein_heavy_linker"/>
</dbReference>
<dbReference type="FunFam" id="1.20.1270.280:FF:000005">
    <property type="entry name" value="Dynein axonemal heavy chain 10"/>
    <property type="match status" value="1"/>
</dbReference>
<feature type="coiled-coil region" evidence="20">
    <location>
        <begin position="3508"/>
        <end position="3549"/>
    </location>
</feature>
<evidence type="ECO:0000313" key="24">
    <source>
        <dbReference type="Proteomes" id="UP000007241"/>
    </source>
</evidence>
<evidence type="ECO:0000256" key="7">
    <source>
        <dbReference type="ARBA" id="ARBA00022737"/>
    </source>
</evidence>
<dbReference type="FunFam" id="3.40.50.300:FF:000884">
    <property type="entry name" value="Dynein axonemal heavy chain 10"/>
    <property type="match status" value="1"/>
</dbReference>
<dbReference type="Pfam" id="PF08393">
    <property type="entry name" value="DHC_N2"/>
    <property type="match status" value="1"/>
</dbReference>
<dbReference type="InterPro" id="IPR013594">
    <property type="entry name" value="Dynein_heavy_tail"/>
</dbReference>
<keyword evidence="7" id="KW-0677">Repeat</keyword>
<dbReference type="GO" id="GO:0051959">
    <property type="term" value="F:dynein light intermediate chain binding"/>
    <property type="evidence" value="ECO:0000318"/>
    <property type="project" value="GO_Central"/>
</dbReference>
<dbReference type="InterPro" id="IPR041466">
    <property type="entry name" value="Dynein_AAA5_ext"/>
</dbReference>
<feature type="coiled-coil region" evidence="20">
    <location>
        <begin position="3808"/>
        <end position="3842"/>
    </location>
</feature>
<reference evidence="23 24" key="1">
    <citation type="submission" date="2009-12" db="EMBL/GenBank/DDBJ databases">
        <title>The draft genome of Batrachochytrium dendrobatidis.</title>
        <authorList>
            <consortium name="US DOE Joint Genome Institute (JGI-PGF)"/>
            <person name="Kuo A."/>
            <person name="Salamov A."/>
            <person name="Schmutz J."/>
            <person name="Lucas S."/>
            <person name="Pitluck S."/>
            <person name="Rosenblum E."/>
            <person name="Stajich J."/>
            <person name="Eisen M."/>
            <person name="Grigoriev I.V."/>
        </authorList>
    </citation>
    <scope>NUCLEOTIDE SEQUENCE [LARGE SCALE GENOMIC DNA]</scope>
    <source>
        <strain evidence="24">JAM81 / FGSC 10211</strain>
    </source>
</reference>
<comment type="similarity">
    <text evidence="2">Belongs to the dynein heavy chain family.</text>
</comment>
<feature type="domain" description="AAA+ ATPase" evidence="22">
    <location>
        <begin position="2696"/>
        <end position="2844"/>
    </location>
</feature>
<dbReference type="SUPFAM" id="SSF52540">
    <property type="entry name" value="P-loop containing nucleoside triphosphate hydrolases"/>
    <property type="match status" value="4"/>
</dbReference>
<dbReference type="Gene3D" id="1.20.920.30">
    <property type="match status" value="1"/>
</dbReference>
<dbReference type="Gene3D" id="6.10.140.1060">
    <property type="match status" value="1"/>
</dbReference>
<dbReference type="InterPro" id="IPR041228">
    <property type="entry name" value="Dynein_C"/>
</dbReference>
<feature type="domain" description="AAA+ ATPase" evidence="22">
    <location>
        <begin position="2351"/>
        <end position="2602"/>
    </location>
</feature>
<dbReference type="GeneID" id="18238723"/>
<evidence type="ECO:0000256" key="5">
    <source>
        <dbReference type="ARBA" id="ARBA00022490"/>
    </source>
</evidence>
<evidence type="ECO:0000256" key="14">
    <source>
        <dbReference type="ARBA" id="ARBA00023212"/>
    </source>
</evidence>
<dbReference type="GO" id="GO:0045505">
    <property type="term" value="F:dynein intermediate chain binding"/>
    <property type="evidence" value="ECO:0000318"/>
    <property type="project" value="GO_Central"/>
</dbReference>
<dbReference type="Pfam" id="PF12777">
    <property type="entry name" value="MT"/>
    <property type="match status" value="1"/>
</dbReference>
<dbReference type="InterPro" id="IPR004273">
    <property type="entry name" value="Dynein_heavy_D6_P-loop"/>
</dbReference>
<comment type="function">
    <text evidence="17">Force generating protein of eukaryotic cilia and flagella. Produces force towards the minus ends of microtubules. Dynein has ATPase activity; the force-producing power stroke is thought to occur on release of ADP. Required for assembly of the I1 inner arm complex and its targeting to the appropriate axoneme location. Also required for phototaxis.</text>
</comment>
<keyword evidence="15" id="KW-0966">Cell projection</keyword>
<dbReference type="GO" id="GO:0036159">
    <property type="term" value="P:inner dynein arm assembly"/>
    <property type="evidence" value="ECO:0007669"/>
    <property type="project" value="UniProtKB-ARBA"/>
</dbReference>
<evidence type="ECO:0000256" key="15">
    <source>
        <dbReference type="ARBA" id="ARBA00023273"/>
    </source>
</evidence>
<dbReference type="Pfam" id="PF12781">
    <property type="entry name" value="AAA_9"/>
    <property type="match status" value="1"/>
</dbReference>
<dbReference type="Pfam" id="PF17857">
    <property type="entry name" value="AAA_lid_1"/>
    <property type="match status" value="1"/>
</dbReference>
<dbReference type="InterPro" id="IPR026983">
    <property type="entry name" value="DHC"/>
</dbReference>
<keyword evidence="5" id="KW-0963">Cytoplasm</keyword>
<gene>
    <name evidence="23" type="ORF">BATDEDRAFT_25191</name>
</gene>
<dbReference type="InterPro" id="IPR043160">
    <property type="entry name" value="Dynein_C_barrel"/>
</dbReference>
<evidence type="ECO:0000313" key="23">
    <source>
        <dbReference type="EMBL" id="EGF80533.1"/>
    </source>
</evidence>
<dbReference type="GO" id="GO:0005524">
    <property type="term" value="F:ATP binding"/>
    <property type="evidence" value="ECO:0007669"/>
    <property type="project" value="UniProtKB-KW"/>
</dbReference>
<keyword evidence="9" id="KW-0067">ATP-binding</keyword>
<dbReference type="Pfam" id="PF12780">
    <property type="entry name" value="AAA_8"/>
    <property type="match status" value="1"/>
</dbReference>
<dbReference type="Gene3D" id="1.10.8.720">
    <property type="entry name" value="Region D6 of dynein motor"/>
    <property type="match status" value="1"/>
</dbReference>
<evidence type="ECO:0000256" key="21">
    <source>
        <dbReference type="SAM" id="MobiDB-lite"/>
    </source>
</evidence>
<dbReference type="Gene3D" id="1.20.1270.280">
    <property type="match status" value="1"/>
</dbReference>
<evidence type="ECO:0000256" key="19">
    <source>
        <dbReference type="ARBA" id="ARBA00077719"/>
    </source>
</evidence>
<dbReference type="GO" id="GO:0008569">
    <property type="term" value="F:minus-end-directed microtubule motor activity"/>
    <property type="evidence" value="ECO:0000318"/>
    <property type="project" value="GO_Central"/>
</dbReference>
<dbReference type="Gene3D" id="1.10.287.2620">
    <property type="match status" value="1"/>
</dbReference>
<dbReference type="SMART" id="SM00382">
    <property type="entry name" value="AAA"/>
    <property type="match status" value="3"/>
</dbReference>
<dbReference type="InterPro" id="IPR041658">
    <property type="entry name" value="AAA_lid_11"/>
</dbReference>
<dbReference type="Gene3D" id="1.10.8.1220">
    <property type="match status" value="1"/>
</dbReference>
<dbReference type="RefSeq" id="XP_006679052.1">
    <property type="nucleotide sequence ID" value="XM_006678989.1"/>
</dbReference>
<dbReference type="FunFam" id="1.20.140.100:FF:000001">
    <property type="entry name" value="dynein heavy chain 17, axonemal"/>
    <property type="match status" value="1"/>
</dbReference>
<keyword evidence="12" id="KW-0969">Cilium</keyword>
<dbReference type="InterPro" id="IPR056759">
    <property type="entry name" value="DYH2-5-8_CC"/>
</dbReference>
<evidence type="ECO:0000256" key="3">
    <source>
        <dbReference type="ARBA" id="ARBA00011655"/>
    </source>
</evidence>
<dbReference type="Gene3D" id="3.10.490.20">
    <property type="match status" value="1"/>
</dbReference>
<keyword evidence="6" id="KW-0493">Microtubule</keyword>
<evidence type="ECO:0000256" key="2">
    <source>
        <dbReference type="ARBA" id="ARBA00008887"/>
    </source>
</evidence>
<dbReference type="InterPro" id="IPR003593">
    <property type="entry name" value="AAA+_ATPase"/>
</dbReference>
<evidence type="ECO:0000256" key="4">
    <source>
        <dbReference type="ARBA" id="ARBA00022197"/>
    </source>
</evidence>
<dbReference type="InterPro" id="IPR042222">
    <property type="entry name" value="Dynein_2_N"/>
</dbReference>
<dbReference type="Pfam" id="PF08385">
    <property type="entry name" value="DHC_N1"/>
    <property type="match status" value="1"/>
</dbReference>
<evidence type="ECO:0000256" key="8">
    <source>
        <dbReference type="ARBA" id="ARBA00022741"/>
    </source>
</evidence>
<protein>
    <recommendedName>
        <fullName evidence="4">Dynein heavy chain, cytoplasmic</fullName>
    </recommendedName>
    <alternativeName>
        <fullName evidence="16">Dynein heavy chain, cytosolic</fullName>
    </alternativeName>
    <alternativeName>
        <fullName evidence="19">Dynein-1, subspecies f</fullName>
    </alternativeName>
</protein>
<dbReference type="Gene3D" id="3.20.180.20">
    <property type="entry name" value="Dynein heavy chain, N-terminal domain 2"/>
    <property type="match status" value="1"/>
</dbReference>
<dbReference type="FunFam" id="1.20.920.20:FF:000001">
    <property type="entry name" value="dynein heavy chain 2, axonemal"/>
    <property type="match status" value="1"/>
</dbReference>
<dbReference type="InterPro" id="IPR041589">
    <property type="entry name" value="DNAH3_AAA_lid_1"/>
</dbReference>
<evidence type="ECO:0000256" key="9">
    <source>
        <dbReference type="ARBA" id="ARBA00022840"/>
    </source>
</evidence>
<sequence>MPLAPYSFETSRNGAAAIPHAVQNAHLPSDPYTDERILWLRSKVESGLMLEFDEFKNPPKLTSGSQRNKDIYPPCIPDMFKECLERQGRLNLQILLNYLEDTQESGDTALTFWVEIMTMRVEVPEDEPELTSSQQSITASTIRSSQVISGSHVLLDSNLPVIAATDELVTVNTDNAFVSDSAGTVLAHASDINPLQEDESASQEQQKGNADTFKDENTTSDSLSNRQDSSTIIKNTPNSIKRVPSVAIFETLRLHLATTHLPEKIAEINAIYFLRNSSGPISYPTSANDAANIMSHHLEIGYFSGHALLMLERVLQEIYLPMLSTTDFSDLHDETHDTHNTAMDRSRTDIGGAKFDDIKSELLVTMQKFTGQIAHTVQQVAGETRLKIPDTLAELNTMDVHQASTDPSILRTLESLAEEWAETVSGALAKEMKRVPVGNGPLAEIEFWRDRSASLSTLYEQLNLPIVHKIGHILNIAQVPCSSSLEFQLTELNKIYTEAKDSVKFLSTLERHFKNIVIGSLGSVQDSLPSLLNAIRMVWIISRHYNRDERMVPLMSRIAWEIANKVLNIVNVQTILREPPIEAKKKILDAKSLLESWSTTYFQVRERIEQSGRDQRWEFDRKKLFEQTNYMALRCGDLYEVAEVMEQFYSIFGPELKAVTGDPQAIDEVIKRVEALILPFEIVPFDIFNKRNQLAWEGVMARFREQIVQIEDMAKQFIDASFKKLRSAEGAFDLLQNIKNIKSRESINKQLMGKWYEILDQYTREVDIIDEIFKKHKDNPPCAKNQPRTAGAIAWSHSLFIRIKKTIVRFQSLQEMLTSEQGRAVTRKYLTVAKSMREYEESLYHQWCFSVEANSLQYLKNHILIKASSSTVATLDQNNGFFHTGTNTVGNTSNLPEKIIVNFRQELRDIIKETKYLDTMNFMVPESALNVTLQEEKYYSLVENLGSMLKAYHAAVDPLDVSELKLLHIHLTELKRVMKPGFTRLNWNSLGIPEFIQKCTLEINKFSSLVNQTRKNSLNINRTIDQIASALLIKEPRKDEIIDAHEFFDSVNTHRAHVMETLVVKYLGIGPLLMKTESLVANTNTGKSKILKDYYAYWEQKLFAAINFMVVNNLHYFESLLSPGGISKHGKGKLSVTSKYSKVTRELPLFRVTASLSVPEITISPMSQEIYKMMIKFVRSIVDSSKQFHRWLNGSCIIAPPQKIADEDSFIFSFHSDLVQNQSVIALVNSLNTTINKTFGSLHKWIDTWRKYRPLWKVDKLVTLEKFAQKKPSVVNYDDKLMFYAKLSKDVESQPSIKDIEFIRIISTPLQKAINRSHLNTICKDGLQLLQERFKSYDQDISRNPQTLDDLTFVLNVIANIRNASEEVELQYRDVMEAYRTLKMYHIDVDEEEFNASEELPRKWEEMLERAKQVDNALVPVKAKFTEQTHSQVRDFKQSLTRYKEDFIMNGPGAVNLDMDHGLKLLKESKEAVARFLGGRESLVRAEKLFNLTISSYPELYEVENQLKELDLIYTLYSDVKEAINSWSMTLWNNLDIGILNRGIENFSSRLKKLPKELKQLSPYNVVAEKIITFKESIPLFSDLKNEALRDRHWKKLMEITKRTFDMNPESFTLERLFAMNLHEHTEAIGEIVGGAMKELSIENAIKEVETTWRNLKFTVVKYMKGTEDRGYILGVIDEISTTLDDNAMSLQSMGASRFVTAFLPAVQQWEKVLSHIGEVTEIWMAVQRKWMYLESIFIGAGDIRMQLPEEAARFDRIDKAFKKLMSDTAKHNLVVEACNAEGRLELLQTLSDDLEGCQKSLSDYLESKRNAFPRFFFISDEELLSILGSHDPKNVQEHIIKMFDNVFKLNFGTDKHQKFIMGMSSSEGEVLNFRFPIPIDGRVEEWMTAVEGEMKRSNRTIHKEAIFNYANMERMQWLQTYQGMAGLASSQVWWTWEVEDVFSKIKSGNKLAMKKYSKILGDQLDILVVSVRSDLSSNDRKKINAQIIVDVHARDIVERFVRDSVMNKNEFEWESQLRFYWDRSTDELIVKQCNGVFDYGYEYMGLNGRLVITPLTDRCYLTLTQALSMKLGGSPAGPAGTGKTETVKDLAKALGILCMVTNCGEGMDYQAMGKIFAGLVQCGAWGCFDEFNRIELAVLSVISAQIKTIQNALVMNLKRFQFEGNEIALDRKTGIFITMNPGYAGRTELPDNLKALFRPVVMVIPDLELISEIMLFSEGFTLAKNLAKKMVVLYRLAKGQLSKQHHYDFGLRALKSVLVMAGSLKRGSPDLSEDVVLMRALRDMNLPKFVFEDVPLFLGLISDLFPGLDCPRVQYPNFNDAVEEVLKESQYIIVPEQVDKVIQLYETMLTRHTSMIVGPSGGGKTVVMETLAKAQTKLGISTKLYVLNAKAVTVAELYGVLDSVTRDWTDGLLSSIFREVNRPIGEKKERRFIVFDGDVDAVWVENMNSVMDDNRLLTLPNGERIRLQKHASLLFEVGDLQYASPATVSRCGMVYMDPKNLGYRPFYQKWINSRSNKAEQDTLLKLFSKYVPTLMECIIEGSFEGFMGEPLKRVIPVTPLTMVSQLCVLLETQLVADVKQSVQDAIVESIFIQSLVWSLGATVLVDDRLRFSDCLRKISELPLVNTNASIVLGQLPGNERLLHDYYFDLEENRWVPWTHYVPAYEHKRNLAFHEILVPTLDTVRHTWLLQKLVTHKKPVLFVGEVGTSKTVTVQNYLRQLPTDKTLLLNINFSSRTNSLDVQRNLEANVEKRTKDTYGPAAGKRLLVFIDDINMPSKDIYGTQQPIALLKLFLERGGLYDRGKELNWKYLKDVQLIGSMGTPGGGRSDIDPRFASLFAIFNITFPNDFSLLHIYSSIIEGHTTIFNDDIKQAVSKLTPMTLKLYSDVSKNLMPTPSKFHYIFNLRDISRIYEGMLMATSDFFDHGKQFCRMWCNEAMRVFYDRLVTDADRNYVSKLLNQLVFENFEADHEYITKSPILFGDFRHAMQEDVARLYEDLLDFTAVRSIFLEILEEYNETHNRMNLVLFEDALDHLTRIHRVIRMKRGHALLVGIGGSGKQSLTRLAAFAAGYGVFEITLSRGFGEFEFRENLKALYGLLGSGKKTVFMFTDAHVVQEGFLELINNMLTTGMVPALYSDDEKDAVVSSVGEEVARLGLLQTREVMWQYFVNKCSDNLHIVLCMSPQGNKLRERCRSFPGLVNNTMIDWFPPWPEQALFSVADAFLKDEFISAEIRPSIVAHVVGVHQSVSEYSAEFLLKYRRTNYVTPKNYLDYINTYNRLLEENRELNGRLCGRLESGLGKLEESSQQLDVLNKQLAEQNIAVRNKTEACSRLLEVITTNTKTAEEKKTLAEKKETELDAQTVQIVKDKEEAEVALAEALPALEEARLALANLSSSEITEIRSFAKPPKEVQKVCECICVIKGIKDVSWKSAKTMMSQTDFKSSLSLLDVDGISSNQIKLVKNILREMDVSVSRMLEISSAGAGLLKFVLAVVGYCNVAKQIAPKRAAVASLEKNLAFSKHEFDKITKELRRLSEELSALQIQFHTAKVEQLELKQMAEVMERRLLAADKLISGLGSERIRWARDLELLREQRIQLLGDCMVVSGFLSYTGAFNWELRNELIYKKWVQDLQSRNVPLSTEFRVEKILATEIEMSQWAQEGLPADELSIQNGILTTKASRFPLCIDPQQQALGWIKRREAGNNLKISTFNDPDFLKHLEMAITYGFPFLFEDVDEYIDPVIDNLLEKNIRTNGSRRFIVLGDKEVDYDPNFRLYLTSRLTNPTYTPKVFGSAMIINYSVTFKGLSDQLLIVVVAHERKELEEQRERLVTEMSQNKSLLKDLEDTLLRELASSTGLMLDNVELIQTLEETKSKATEIASKLVLANQTSTEVEASRDAYRLVAKCGAVLFFVLAELSTINPMYEYSLSAFLEVFMGSLHKSKPDPSLPKRLLKITDTLKYSVYNYACTGLFEKHKLMFSFQMTIKLMEADDLLDPVEINFFLKGDISLEQPIIKNPFSWTFDQGWKDLLKLSTLNSNFGMLPEHVRDNELVWKTWAKLDAPESEPLPMGYSERLTSFQKLCLLRCFRIDRVYNAITTFVIQNIGEKYVMPPVINYSNIFDQSTPTSPVIFILSPGADPQNDLQKLAETLGFGGNRLKFLSLGQGQAPIALQLLETAVTRGQWLMLQNCHLLVVWLRVLEKVLEKITKPHKDFRLWLTTEPTPAFPIGILQKSLKVVTEPPNGLKLNLRSSYYKLNEEMLADCYHESFRPLVYVLAFFHAVVQERGKYGKIGWNVKYDFNESDFRVSSTIMKTYLNKTAETKDGKIPWTTLRYLIGETIYGGRVTDDYDRRVLMTYLDEYLGDFLFDSFQPFYFFANSHVQYKVPMWGSRDDYMTYIDGLPLANAPDVFGLHSDAEIGYLTSAVKDMWSQLISLQPRTSDRAGGISREEFIASISSDIQNKLPTIFDTARIYKTIGTPSPTQVVLLQELERWNILVEHMSSSLKDLQRALKGEIGMSTKLDELSNSLFNGALPPMWRLLAPQTEKGLGSWMLHFERRYQQYSSWIKNGEPVVIWLSGLHVPEAYITALVQTTCRKNGWPLDRSTLYTQVTCHVDPKEITERPLSGCYVQGLYLEGAGWDTKSNSIVRLENGGRLIQDLPILRIIPIEAHRLKLVNTFRTPVYTTQQRRNASGVGWVFDADLSTNDHSSHWVLQGVCLLLNTD</sequence>
<dbReference type="FunFam" id="1.10.287.2620:FF:000002">
    <property type="entry name" value="Dynein heavy chain 2, axonemal"/>
    <property type="match status" value="1"/>
</dbReference>
<dbReference type="EMBL" id="GL882884">
    <property type="protein sequence ID" value="EGF80533.1"/>
    <property type="molecule type" value="Genomic_DNA"/>
</dbReference>
<evidence type="ECO:0000256" key="11">
    <source>
        <dbReference type="ARBA" id="ARBA00023054"/>
    </source>
</evidence>
<feature type="region of interest" description="Disordered" evidence="21">
    <location>
        <begin position="195"/>
        <end position="236"/>
    </location>
</feature>
<evidence type="ECO:0000256" key="13">
    <source>
        <dbReference type="ARBA" id="ARBA00023175"/>
    </source>
</evidence>
<dbReference type="PANTHER" id="PTHR22878:SF63">
    <property type="entry name" value="DYNEIN AXONEMAL HEAVY CHAIN 10"/>
    <property type="match status" value="1"/>
</dbReference>
<dbReference type="Gene3D" id="1.20.140.100">
    <property type="entry name" value="Dynein heavy chain, N-terminal domain 2"/>
    <property type="match status" value="1"/>
</dbReference>
<dbReference type="Proteomes" id="UP000007241">
    <property type="component" value="Unassembled WGS sequence"/>
</dbReference>
<dbReference type="Gene3D" id="1.10.472.130">
    <property type="match status" value="1"/>
</dbReference>
<dbReference type="GO" id="GO:0030286">
    <property type="term" value="C:dynein complex"/>
    <property type="evidence" value="ECO:0000318"/>
    <property type="project" value="GO_Central"/>
</dbReference>
<dbReference type="Pfam" id="PF25007">
    <property type="entry name" value="DYH2-5-8_CC"/>
    <property type="match status" value="1"/>
</dbReference>